<name>A0A8S9U926_PHYIN</name>
<evidence type="ECO:0000256" key="1">
    <source>
        <dbReference type="SAM" id="MobiDB-lite"/>
    </source>
</evidence>
<dbReference type="EMBL" id="JAACNO010002035">
    <property type="protein sequence ID" value="KAF4135967.1"/>
    <property type="molecule type" value="Genomic_DNA"/>
</dbReference>
<dbReference type="Proteomes" id="UP000704712">
    <property type="component" value="Unassembled WGS sequence"/>
</dbReference>
<sequence length="67" mass="7651">MSSVAVRKGDWLGGRDERRVRQDPWKKDGEQSPQFPEAPTSDDSRDLAMEGTPENEETWGDEGRFVK</sequence>
<proteinExistence type="predicted"/>
<feature type="compositionally biased region" description="Basic and acidic residues" evidence="1">
    <location>
        <begin position="7"/>
        <end position="30"/>
    </location>
</feature>
<evidence type="ECO:0000313" key="2">
    <source>
        <dbReference type="EMBL" id="KAF4135967.1"/>
    </source>
</evidence>
<gene>
    <name evidence="2" type="ORF">GN958_ATG14839</name>
</gene>
<protein>
    <submittedName>
        <fullName evidence="2">Uncharacterized protein</fullName>
    </submittedName>
</protein>
<accession>A0A8S9U926</accession>
<dbReference type="AlphaFoldDB" id="A0A8S9U926"/>
<reference evidence="2" key="1">
    <citation type="submission" date="2020-03" db="EMBL/GenBank/DDBJ databases">
        <title>Hybrid Assembly of Korean Phytophthora infestans isolates.</title>
        <authorList>
            <person name="Prokchorchik M."/>
            <person name="Lee Y."/>
            <person name="Seo J."/>
            <person name="Cho J.-H."/>
            <person name="Park Y.-E."/>
            <person name="Jang D.-C."/>
            <person name="Im J.-S."/>
            <person name="Choi J.-G."/>
            <person name="Park H.-J."/>
            <person name="Lee G.-B."/>
            <person name="Lee Y.-G."/>
            <person name="Hong S.-Y."/>
            <person name="Cho K."/>
            <person name="Sohn K.H."/>
        </authorList>
    </citation>
    <scope>NUCLEOTIDE SEQUENCE</scope>
    <source>
        <strain evidence="2">KR_2_A2</strain>
    </source>
</reference>
<organism evidence="2 3">
    <name type="scientific">Phytophthora infestans</name>
    <name type="common">Potato late blight agent</name>
    <name type="synonym">Botrytis infestans</name>
    <dbReference type="NCBI Taxonomy" id="4787"/>
    <lineage>
        <taxon>Eukaryota</taxon>
        <taxon>Sar</taxon>
        <taxon>Stramenopiles</taxon>
        <taxon>Oomycota</taxon>
        <taxon>Peronosporomycetes</taxon>
        <taxon>Peronosporales</taxon>
        <taxon>Peronosporaceae</taxon>
        <taxon>Phytophthora</taxon>
    </lineage>
</organism>
<feature type="region of interest" description="Disordered" evidence="1">
    <location>
        <begin position="1"/>
        <end position="67"/>
    </location>
</feature>
<comment type="caution">
    <text evidence="2">The sequence shown here is derived from an EMBL/GenBank/DDBJ whole genome shotgun (WGS) entry which is preliminary data.</text>
</comment>
<evidence type="ECO:0000313" key="3">
    <source>
        <dbReference type="Proteomes" id="UP000704712"/>
    </source>
</evidence>